<evidence type="ECO:0000313" key="2">
    <source>
        <dbReference type="EMBL" id="ERL06025.1"/>
    </source>
</evidence>
<accession>U2THS4</accession>
<dbReference type="RefSeq" id="WP_021727410.1">
    <property type="nucleotide sequence ID" value="NZ_AWEZ01000073.1"/>
</dbReference>
<gene>
    <name evidence="2" type="ORF">HMPREF1316_0788</name>
</gene>
<feature type="domain" description="WYL" evidence="1">
    <location>
        <begin position="148"/>
        <end position="215"/>
    </location>
</feature>
<dbReference type="EMBL" id="AWEZ01000073">
    <property type="protein sequence ID" value="ERL06025.1"/>
    <property type="molecule type" value="Genomic_DNA"/>
</dbReference>
<sequence>MCAHRRGRRRGTDVTAELLALLSALDGKGSVIDAEGIVRRLGCTREHARELLESLLALRDSDGIGLPLLVDDQEGRADSLDMAFGGGVRGYALTLTPLETQAIIAALRTMGVGEEGLLARLERARRPSRTSTHELLALLGRELASSSTLAICAEAIAEMRELSFAYHKPQGEPELRHVWPEELRPQDGLWYLDAYDIDRAGTRMFRLDRMSEAQVGRHIYGSAPEGDDVTTSMTVTLHFAPGAPLRELDWPRLEIRAVEEASGVVTATIPYFGGDWLVRHLAACGDTVTIDDQQLARRVRAYATTQRQAMSR</sequence>
<evidence type="ECO:0000259" key="1">
    <source>
        <dbReference type="Pfam" id="PF13280"/>
    </source>
</evidence>
<dbReference type="PANTHER" id="PTHR34580">
    <property type="match status" value="1"/>
</dbReference>
<dbReference type="AlphaFoldDB" id="U2THS4"/>
<dbReference type="PANTHER" id="PTHR34580:SF1">
    <property type="entry name" value="PROTEIN PAFC"/>
    <property type="match status" value="1"/>
</dbReference>
<proteinExistence type="predicted"/>
<dbReference type="InterPro" id="IPR051534">
    <property type="entry name" value="CBASS_pafABC_assoc_protein"/>
</dbReference>
<reference evidence="2 3" key="1">
    <citation type="submission" date="2013-08" db="EMBL/GenBank/DDBJ databases">
        <authorList>
            <person name="Durkin A.S."/>
            <person name="Haft D.R."/>
            <person name="McCorrison J."/>
            <person name="Torralba M."/>
            <person name="Gillis M."/>
            <person name="Haft D.H."/>
            <person name="Methe B."/>
            <person name="Sutton G."/>
            <person name="Nelson K.E."/>
        </authorList>
    </citation>
    <scope>NUCLEOTIDE SEQUENCE [LARGE SCALE GENOMIC DNA]</scope>
    <source>
        <strain evidence="2 3">F0195</strain>
    </source>
</reference>
<dbReference type="eggNOG" id="COG2378">
    <property type="taxonomic scope" value="Bacteria"/>
</dbReference>
<evidence type="ECO:0000313" key="3">
    <source>
        <dbReference type="Proteomes" id="UP000016638"/>
    </source>
</evidence>
<name>U2THS4_9ACTN</name>
<comment type="caution">
    <text evidence="2">The sequence shown here is derived from an EMBL/GenBank/DDBJ whole genome shotgun (WGS) entry which is preliminary data.</text>
</comment>
<dbReference type="InterPro" id="IPR026881">
    <property type="entry name" value="WYL_dom"/>
</dbReference>
<keyword evidence="3" id="KW-1185">Reference proteome</keyword>
<dbReference type="PATRIC" id="fig|1125712.3.peg.2462"/>
<dbReference type="Proteomes" id="UP000016638">
    <property type="component" value="Unassembled WGS sequence"/>
</dbReference>
<dbReference type="STRING" id="1125712.HMPREF1316_0788"/>
<organism evidence="2 3">
    <name type="scientific">Olsenella profusa F0195</name>
    <dbReference type="NCBI Taxonomy" id="1125712"/>
    <lineage>
        <taxon>Bacteria</taxon>
        <taxon>Bacillati</taxon>
        <taxon>Actinomycetota</taxon>
        <taxon>Coriobacteriia</taxon>
        <taxon>Coriobacteriales</taxon>
        <taxon>Atopobiaceae</taxon>
        <taxon>Olsenella</taxon>
    </lineage>
</organism>
<protein>
    <submittedName>
        <fullName evidence="2">WYL domain protein</fullName>
    </submittedName>
</protein>
<dbReference type="PROSITE" id="PS52050">
    <property type="entry name" value="WYL"/>
    <property type="match status" value="1"/>
</dbReference>
<dbReference type="Pfam" id="PF13280">
    <property type="entry name" value="WYL"/>
    <property type="match status" value="1"/>
</dbReference>